<evidence type="ECO:0000313" key="7">
    <source>
        <dbReference type="Proteomes" id="UP000184128"/>
    </source>
</evidence>
<dbReference type="Gene3D" id="3.20.20.70">
    <property type="entry name" value="Aldolase class I"/>
    <property type="match status" value="1"/>
</dbReference>
<reference evidence="6 7" key="1">
    <citation type="submission" date="2016-11" db="EMBL/GenBank/DDBJ databases">
        <authorList>
            <person name="Jaros S."/>
            <person name="Januszkiewicz K."/>
            <person name="Wedrychowicz H."/>
        </authorList>
    </citation>
    <scope>NUCLEOTIDE SEQUENCE [LARGE SCALE GENOMIC DNA]</scope>
    <source>
        <strain evidence="6 7">DSM 15692</strain>
    </source>
</reference>
<dbReference type="SUPFAM" id="SSF51412">
    <property type="entry name" value="Inosine monophosphate dehydrogenase (IMPDH)"/>
    <property type="match status" value="1"/>
</dbReference>
<keyword evidence="4" id="KW-0288">FMN</keyword>
<dbReference type="GO" id="GO:0018580">
    <property type="term" value="F:nitronate monooxygenase activity"/>
    <property type="evidence" value="ECO:0007669"/>
    <property type="project" value="InterPro"/>
</dbReference>
<dbReference type="PANTHER" id="PTHR32332:SF20">
    <property type="entry name" value="2-NITROPROPANE DIOXYGENASE-LIKE PROTEIN"/>
    <property type="match status" value="1"/>
</dbReference>
<evidence type="ECO:0000256" key="5">
    <source>
        <dbReference type="ARBA" id="ARBA00023002"/>
    </source>
</evidence>
<keyword evidence="5" id="KW-0560">Oxidoreductase</keyword>
<dbReference type="RefSeq" id="WP_234945764.1">
    <property type="nucleotide sequence ID" value="NZ_FQUF01000003.1"/>
</dbReference>
<protein>
    <recommendedName>
        <fullName evidence="2">Probable nitronate monooxygenase</fullName>
    </recommendedName>
</protein>
<evidence type="ECO:0000256" key="3">
    <source>
        <dbReference type="ARBA" id="ARBA00022630"/>
    </source>
</evidence>
<dbReference type="EMBL" id="FQUF01000003">
    <property type="protein sequence ID" value="SHE30996.1"/>
    <property type="molecule type" value="Genomic_DNA"/>
</dbReference>
<comment type="function">
    <text evidence="1">Nitronate monooxygenase that uses molecular oxygen to catalyze the oxidative denitrification of alkyl nitronates. Acts on propionate 3-nitronate (P3N), the presumed physiological substrate. Probably functions in the detoxification of P3N, a metabolic poison produced by plants and fungi as a defense mechanism.</text>
</comment>
<dbReference type="CDD" id="cd04730">
    <property type="entry name" value="NPD_like"/>
    <property type="match status" value="1"/>
</dbReference>
<evidence type="ECO:0000256" key="1">
    <source>
        <dbReference type="ARBA" id="ARBA00003535"/>
    </source>
</evidence>
<keyword evidence="6" id="KW-0223">Dioxygenase</keyword>
<name>A0A1M4SFL8_9LACT</name>
<proteinExistence type="predicted"/>
<keyword evidence="7" id="KW-1185">Reference proteome</keyword>
<dbReference type="Pfam" id="PF03060">
    <property type="entry name" value="NMO"/>
    <property type="match status" value="1"/>
</dbReference>
<organism evidence="6 7">
    <name type="scientific">Atopostipes suicloacalis DSM 15692</name>
    <dbReference type="NCBI Taxonomy" id="1121025"/>
    <lineage>
        <taxon>Bacteria</taxon>
        <taxon>Bacillati</taxon>
        <taxon>Bacillota</taxon>
        <taxon>Bacilli</taxon>
        <taxon>Lactobacillales</taxon>
        <taxon>Carnobacteriaceae</taxon>
        <taxon>Atopostipes</taxon>
    </lineage>
</organism>
<evidence type="ECO:0000313" key="6">
    <source>
        <dbReference type="EMBL" id="SHE30996.1"/>
    </source>
</evidence>
<dbReference type="PANTHER" id="PTHR32332">
    <property type="entry name" value="2-NITROPROPANE DIOXYGENASE"/>
    <property type="match status" value="1"/>
</dbReference>
<accession>A0A1M4SFL8</accession>
<dbReference type="Proteomes" id="UP000184128">
    <property type="component" value="Unassembled WGS sequence"/>
</dbReference>
<dbReference type="AlphaFoldDB" id="A0A1M4SFL8"/>
<dbReference type="InterPro" id="IPR013785">
    <property type="entry name" value="Aldolase_TIM"/>
</dbReference>
<evidence type="ECO:0000256" key="2">
    <source>
        <dbReference type="ARBA" id="ARBA00013457"/>
    </source>
</evidence>
<sequence length="330" mass="35968">MIKTRLTEMLGIEYPIIQGSMQYMSLAELASEVSNAGGLGLIPSMAFPNTEELRKEIRKMKALTDKPFGFNISLVPEVVVPEVIFDYIDVLIEEEVPVIETSGQRPAKFIEPIKKAGIPIMHKVTSIRHAKAAQKDGADIIVLVGTEGGGHPGSDQVAGQILWAKAVEELDVPVIASGGIVDGKSMYSAMSLGVDGVLMGTRFLATPEVNASEAYRQALLTVPENGTVLTMKSLNNAMRVANNPFAQKILAKEAEGATLEELMPLISGIRSYEKMKEGKYDEAQLSVGQGIGRVHEITPARELVEQIVRDFYETHEYMNQLVNKLSLQKG</sequence>
<dbReference type="STRING" id="1121025.SAMN02745249_00163"/>
<keyword evidence="3" id="KW-0285">Flavoprotein</keyword>
<dbReference type="GO" id="GO:0051213">
    <property type="term" value="F:dioxygenase activity"/>
    <property type="evidence" value="ECO:0007669"/>
    <property type="project" value="UniProtKB-KW"/>
</dbReference>
<gene>
    <name evidence="6" type="ORF">SAMN02745249_00163</name>
</gene>
<dbReference type="InterPro" id="IPR004136">
    <property type="entry name" value="NMO"/>
</dbReference>
<evidence type="ECO:0000256" key="4">
    <source>
        <dbReference type="ARBA" id="ARBA00022643"/>
    </source>
</evidence>